<protein>
    <submittedName>
        <fullName evidence="1">E3 ubiquitin-protein ligase SIN-like</fullName>
    </submittedName>
</protein>
<accession>A0ACC1Y1H2</accession>
<dbReference type="EMBL" id="CM051399">
    <property type="protein sequence ID" value="KAJ4717565.1"/>
    <property type="molecule type" value="Genomic_DNA"/>
</dbReference>
<proteinExistence type="predicted"/>
<gene>
    <name evidence="1" type="ORF">OWV82_012423</name>
</gene>
<comment type="caution">
    <text evidence="1">The sequence shown here is derived from an EMBL/GenBank/DDBJ whole genome shotgun (WGS) entry which is preliminary data.</text>
</comment>
<keyword evidence="2" id="KW-1185">Reference proteome</keyword>
<sequence length="354" mass="40404">MPSEEQQKLDEVPIVITDSERAKPFLKYYTRNEQGTSDGVPESSPRRTSGGNRISCHFPSEQPEPELPDPSVEMAGTRRTEEQNHCLSESSPRSTPEGSGNLNHPPYVQDLSSRLSTSSLVSAQVVTIDVEDETKKVIPLGEGQAFFAELQSILDKSLENLPRSSQQPEITPDEIHEAKSCFYKCCSMKFEQLMRCAQKEQFLSSLSLLLKCGHFPQKMLEMVTSLQLNFVSNTCLYSNCLESVRKADEKKERNTCLRKEVAKYHSLFIDIQGKIQLANERMEELRKEMRDNRKLRAGLNEEAKGVVELSRTYKEELSEYIQTYEILEKSKQTGLKIMEEIDASWKKFQTEVLT</sequence>
<evidence type="ECO:0000313" key="1">
    <source>
        <dbReference type="EMBL" id="KAJ4717565.1"/>
    </source>
</evidence>
<name>A0ACC1Y1H2_MELAZ</name>
<dbReference type="Proteomes" id="UP001164539">
    <property type="component" value="Chromosome 6"/>
</dbReference>
<reference evidence="1 2" key="1">
    <citation type="journal article" date="2023" name="Science">
        <title>Complex scaffold remodeling in plant triterpene biosynthesis.</title>
        <authorList>
            <person name="De La Pena R."/>
            <person name="Hodgson H."/>
            <person name="Liu J.C."/>
            <person name="Stephenson M.J."/>
            <person name="Martin A.C."/>
            <person name="Owen C."/>
            <person name="Harkess A."/>
            <person name="Leebens-Mack J."/>
            <person name="Jimenez L.E."/>
            <person name="Osbourn A."/>
            <person name="Sattely E.S."/>
        </authorList>
    </citation>
    <scope>NUCLEOTIDE SEQUENCE [LARGE SCALE GENOMIC DNA]</scope>
    <source>
        <strain evidence="2">cv. JPN11</strain>
        <tissue evidence="1">Leaf</tissue>
    </source>
</reference>
<evidence type="ECO:0000313" key="2">
    <source>
        <dbReference type="Proteomes" id="UP001164539"/>
    </source>
</evidence>
<organism evidence="1 2">
    <name type="scientific">Melia azedarach</name>
    <name type="common">Chinaberry tree</name>
    <dbReference type="NCBI Taxonomy" id="155640"/>
    <lineage>
        <taxon>Eukaryota</taxon>
        <taxon>Viridiplantae</taxon>
        <taxon>Streptophyta</taxon>
        <taxon>Embryophyta</taxon>
        <taxon>Tracheophyta</taxon>
        <taxon>Spermatophyta</taxon>
        <taxon>Magnoliopsida</taxon>
        <taxon>eudicotyledons</taxon>
        <taxon>Gunneridae</taxon>
        <taxon>Pentapetalae</taxon>
        <taxon>rosids</taxon>
        <taxon>malvids</taxon>
        <taxon>Sapindales</taxon>
        <taxon>Meliaceae</taxon>
        <taxon>Melia</taxon>
    </lineage>
</organism>